<proteinExistence type="predicted"/>
<dbReference type="InterPro" id="IPR011050">
    <property type="entry name" value="Pectin_lyase_fold/virulence"/>
</dbReference>
<sequence>MLDYIRFITNLKQDLLVPISHSKTMKKLPHMAGLCSLMILFCINASCKKADDNFNEPVEQRTDTLTIAQLRDFGSLPLPSRIYITDARKQGLFNLDQGDRKTADNLGVTLVTSHGIRYKREYTGPANALWFDVLPSDDDIGPELQNAVNGADDVFIPDGSYRQRTTVRLRSNMKLQANPGKVLITLPATYVSLANAIDPKIDLNNVVIDGLSWNVTTRENGTFGTIYIDSPNVANLTIQNCTSKDYDSKDSTNWLTLKIPAGKSAENIVVKNNVVRARRMGCEIFNHDNYNKYVGKNIEVSNNTFYDCHFGISLSGPMENITVENNTVKNCSLYGIEIAGALRNVKINSNKFEGKFDKFFIGSNDGNGNGSVTGGMTITGNETIGRCTGGIALYNGGTFAFANNKFNMTGMIEISHSSNGGSFNDNTIESMSSKVIICDNTSNNRFTNNSISNRNASANQAMFMAYGNKSLNHVLTSNRFTKGPGGKYMEGADGGTYKASDNQDESGRIVQ</sequence>
<evidence type="ECO:0000313" key="3">
    <source>
        <dbReference type="EMBL" id="PQA54433.1"/>
    </source>
</evidence>
<keyword evidence="4" id="KW-1185">Reference proteome</keyword>
<feature type="domain" description="Right handed beta helix" evidence="2">
    <location>
        <begin position="264"/>
        <end position="406"/>
    </location>
</feature>
<dbReference type="Gene3D" id="2.160.20.10">
    <property type="entry name" value="Single-stranded right-handed beta-helix, Pectin lyase-like"/>
    <property type="match status" value="1"/>
</dbReference>
<gene>
    <name evidence="3" type="ORF">C5O19_22045</name>
</gene>
<dbReference type="InterPro" id="IPR022441">
    <property type="entry name" value="Para_beta_helix_rpt-2"/>
</dbReference>
<organism evidence="3 4">
    <name type="scientific">Siphonobacter curvatus</name>
    <dbReference type="NCBI Taxonomy" id="2094562"/>
    <lineage>
        <taxon>Bacteria</taxon>
        <taxon>Pseudomonadati</taxon>
        <taxon>Bacteroidota</taxon>
        <taxon>Cytophagia</taxon>
        <taxon>Cytophagales</taxon>
        <taxon>Cytophagaceae</taxon>
        <taxon>Siphonobacter</taxon>
    </lineage>
</organism>
<feature type="region of interest" description="Disordered" evidence="1">
    <location>
        <begin position="482"/>
        <end position="511"/>
    </location>
</feature>
<dbReference type="SUPFAM" id="SSF51126">
    <property type="entry name" value="Pectin lyase-like"/>
    <property type="match status" value="1"/>
</dbReference>
<dbReference type="AlphaFoldDB" id="A0A2S7IGL8"/>
<dbReference type="Proteomes" id="UP000239590">
    <property type="component" value="Unassembled WGS sequence"/>
</dbReference>
<dbReference type="SMART" id="SM00710">
    <property type="entry name" value="PbH1"/>
    <property type="match status" value="5"/>
</dbReference>
<accession>A0A2S7IGL8</accession>
<dbReference type="EMBL" id="PTRA01000006">
    <property type="protein sequence ID" value="PQA54433.1"/>
    <property type="molecule type" value="Genomic_DNA"/>
</dbReference>
<feature type="compositionally biased region" description="Gly residues" evidence="1">
    <location>
        <begin position="483"/>
        <end position="494"/>
    </location>
</feature>
<reference evidence="4" key="1">
    <citation type="submission" date="2018-02" db="EMBL/GenBank/DDBJ databases">
        <title>Genome sequencing of Solimonas sp. HR-BB.</title>
        <authorList>
            <person name="Lee Y."/>
            <person name="Jeon C.O."/>
        </authorList>
    </citation>
    <scope>NUCLEOTIDE SEQUENCE [LARGE SCALE GENOMIC DNA]</scope>
    <source>
        <strain evidence="4">HR-U</strain>
    </source>
</reference>
<dbReference type="Pfam" id="PF13229">
    <property type="entry name" value="Beta_helix"/>
    <property type="match status" value="1"/>
</dbReference>
<dbReference type="NCBIfam" id="TIGR03804">
    <property type="entry name" value="para_beta_helix"/>
    <property type="match status" value="1"/>
</dbReference>
<name>A0A2S7IGL8_9BACT</name>
<protein>
    <recommendedName>
        <fullName evidence="2">Right handed beta helix domain-containing protein</fullName>
    </recommendedName>
</protein>
<evidence type="ECO:0000259" key="2">
    <source>
        <dbReference type="Pfam" id="PF13229"/>
    </source>
</evidence>
<dbReference type="InterPro" id="IPR039448">
    <property type="entry name" value="Beta_helix"/>
</dbReference>
<comment type="caution">
    <text evidence="3">The sequence shown here is derived from an EMBL/GenBank/DDBJ whole genome shotgun (WGS) entry which is preliminary data.</text>
</comment>
<dbReference type="InterPro" id="IPR012334">
    <property type="entry name" value="Pectin_lyas_fold"/>
</dbReference>
<dbReference type="InterPro" id="IPR006626">
    <property type="entry name" value="PbH1"/>
</dbReference>
<evidence type="ECO:0000256" key="1">
    <source>
        <dbReference type="SAM" id="MobiDB-lite"/>
    </source>
</evidence>
<evidence type="ECO:0000313" key="4">
    <source>
        <dbReference type="Proteomes" id="UP000239590"/>
    </source>
</evidence>